<evidence type="ECO:0000256" key="1">
    <source>
        <dbReference type="ARBA" id="ARBA00004196"/>
    </source>
</evidence>
<dbReference type="Gene3D" id="3.90.76.10">
    <property type="entry name" value="Dipeptide-binding Protein, Domain 1"/>
    <property type="match status" value="1"/>
</dbReference>
<dbReference type="Gene3D" id="3.10.105.10">
    <property type="entry name" value="Dipeptide-binding Protein, Domain 3"/>
    <property type="match status" value="1"/>
</dbReference>
<evidence type="ECO:0000256" key="2">
    <source>
        <dbReference type="ARBA" id="ARBA00005695"/>
    </source>
</evidence>
<keyword evidence="4" id="KW-0732">Signal</keyword>
<organism evidence="6">
    <name type="scientific">uncultured Thermomicrobiales bacterium</name>
    <dbReference type="NCBI Taxonomy" id="1645740"/>
    <lineage>
        <taxon>Bacteria</taxon>
        <taxon>Pseudomonadati</taxon>
        <taxon>Thermomicrobiota</taxon>
        <taxon>Thermomicrobia</taxon>
        <taxon>Thermomicrobiales</taxon>
        <taxon>environmental samples</taxon>
    </lineage>
</organism>
<evidence type="ECO:0000256" key="3">
    <source>
        <dbReference type="ARBA" id="ARBA00022448"/>
    </source>
</evidence>
<name>A0A6J4TXR4_9BACT</name>
<dbReference type="GO" id="GO:0015833">
    <property type="term" value="P:peptide transport"/>
    <property type="evidence" value="ECO:0007669"/>
    <property type="project" value="TreeGrafter"/>
</dbReference>
<evidence type="ECO:0000259" key="5">
    <source>
        <dbReference type="Pfam" id="PF00496"/>
    </source>
</evidence>
<dbReference type="InterPro" id="IPR000914">
    <property type="entry name" value="SBP_5_dom"/>
</dbReference>
<proteinExistence type="inferred from homology"/>
<sequence length="612" mass="67377">MPDQPRAARHANDDDRRQLDHLRRTLAANCPSATRREVIRWSAITAGAVATARLGTGAAVAAGTPRVSASAQDGEADTDAEIVVPFNPYGEQVTLDPHRATNWGPFWVLFPNVWGGLMRYTETGAVTEDLAESYEVSEDGLTYTFTLRPDLLYANGNPVLAEHFVASWRRALDPNETSPMASFMSLVEGYGPFIDGESDEIGFEAIDDVTVAITLAEPYSYFLSYLAAFVWSVVDPAVIEAEGDNFVLADAGTGPWRVTAFDPAESITMERNENHWEGTPASLAQITWPIVTGPEADQTALDLYRDEDAASADVPISLLEEVTGDETLSAELVRIEPSGSTRSLAMDFTKEPFDNVGVRRAFAQAIDRDRWANEIYQGTYVPTTAFTPPSLATVANYEAPEGLAFDVDAARAELDAAGFEDRSTLPAITFYQSADEPAEELERGAALVEMLNENLEISISHDTSRTQSQIDDLRRDEGGIQLTSMWWWVVTDTPHLLSYALRTDSPYMAGWFNWNADLEDQGDFTPGADAAEFDELTAQADRELDESARNEAYRAAEELALRNAVYAPLGNWVQMFVQKPWLTGTKQGPWTGRLPIRFDSEVVVLRRDAALG</sequence>
<evidence type="ECO:0000256" key="4">
    <source>
        <dbReference type="ARBA" id="ARBA00022729"/>
    </source>
</evidence>
<dbReference type="GO" id="GO:0043190">
    <property type="term" value="C:ATP-binding cassette (ABC) transporter complex"/>
    <property type="evidence" value="ECO:0007669"/>
    <property type="project" value="InterPro"/>
</dbReference>
<comment type="subcellular location">
    <subcellularLocation>
        <location evidence="1">Cell envelope</location>
    </subcellularLocation>
</comment>
<dbReference type="GO" id="GO:0030288">
    <property type="term" value="C:outer membrane-bounded periplasmic space"/>
    <property type="evidence" value="ECO:0007669"/>
    <property type="project" value="UniProtKB-ARBA"/>
</dbReference>
<dbReference type="Gene3D" id="3.40.190.10">
    <property type="entry name" value="Periplasmic binding protein-like II"/>
    <property type="match status" value="1"/>
</dbReference>
<dbReference type="SUPFAM" id="SSF53850">
    <property type="entry name" value="Periplasmic binding protein-like II"/>
    <property type="match status" value="1"/>
</dbReference>
<dbReference type="InterPro" id="IPR030678">
    <property type="entry name" value="Peptide/Ni-bd"/>
</dbReference>
<dbReference type="EMBL" id="CADCWG010000014">
    <property type="protein sequence ID" value="CAA9535165.1"/>
    <property type="molecule type" value="Genomic_DNA"/>
</dbReference>
<dbReference type="Pfam" id="PF00496">
    <property type="entry name" value="SBP_bac_5"/>
    <property type="match status" value="1"/>
</dbReference>
<keyword evidence="3" id="KW-0813">Transport</keyword>
<gene>
    <name evidence="6" type="ORF">AVDCRST_MAG49-376</name>
</gene>
<dbReference type="CDD" id="cd08504">
    <property type="entry name" value="PBP2_OppA"/>
    <property type="match status" value="1"/>
</dbReference>
<feature type="domain" description="Solute-binding protein family 5" evidence="5">
    <location>
        <begin position="126"/>
        <end position="504"/>
    </location>
</feature>
<dbReference type="AlphaFoldDB" id="A0A6J4TXR4"/>
<comment type="similarity">
    <text evidence="2">Belongs to the bacterial solute-binding protein 5 family.</text>
</comment>
<dbReference type="GO" id="GO:1904680">
    <property type="term" value="F:peptide transmembrane transporter activity"/>
    <property type="evidence" value="ECO:0007669"/>
    <property type="project" value="TreeGrafter"/>
</dbReference>
<reference evidence="6" key="1">
    <citation type="submission" date="2020-02" db="EMBL/GenBank/DDBJ databases">
        <authorList>
            <person name="Meier V. D."/>
        </authorList>
    </citation>
    <scope>NUCLEOTIDE SEQUENCE</scope>
    <source>
        <strain evidence="6">AVDCRST_MAG49</strain>
    </source>
</reference>
<dbReference type="InterPro" id="IPR039424">
    <property type="entry name" value="SBP_5"/>
</dbReference>
<dbReference type="PIRSF" id="PIRSF002741">
    <property type="entry name" value="MppA"/>
    <property type="match status" value="1"/>
</dbReference>
<protein>
    <submittedName>
        <fullName evidence="6">Oligopeptide ABC transporter, periplasmic oligopeptide-binding protein OppA</fullName>
    </submittedName>
</protein>
<evidence type="ECO:0000313" key="6">
    <source>
        <dbReference type="EMBL" id="CAA9535165.1"/>
    </source>
</evidence>
<dbReference type="InterPro" id="IPR006311">
    <property type="entry name" value="TAT_signal"/>
</dbReference>
<dbReference type="PROSITE" id="PS51318">
    <property type="entry name" value="TAT"/>
    <property type="match status" value="1"/>
</dbReference>
<dbReference type="PANTHER" id="PTHR30290">
    <property type="entry name" value="PERIPLASMIC BINDING COMPONENT OF ABC TRANSPORTER"/>
    <property type="match status" value="1"/>
</dbReference>
<dbReference type="PANTHER" id="PTHR30290:SF10">
    <property type="entry name" value="PERIPLASMIC OLIGOPEPTIDE-BINDING PROTEIN-RELATED"/>
    <property type="match status" value="1"/>
</dbReference>
<accession>A0A6J4TXR4</accession>